<dbReference type="AlphaFoldDB" id="A0A6A4HBW7"/>
<dbReference type="Proteomes" id="UP000799118">
    <property type="component" value="Unassembled WGS sequence"/>
</dbReference>
<dbReference type="OrthoDB" id="3054003at2759"/>
<accession>A0A6A4HBW7</accession>
<dbReference type="EMBL" id="ML769544">
    <property type="protein sequence ID" value="KAE9394737.1"/>
    <property type="molecule type" value="Genomic_DNA"/>
</dbReference>
<keyword evidence="2" id="KW-1185">Reference proteome</keyword>
<protein>
    <submittedName>
        <fullName evidence="1">Uncharacterized protein</fullName>
    </submittedName>
</protein>
<evidence type="ECO:0000313" key="2">
    <source>
        <dbReference type="Proteomes" id="UP000799118"/>
    </source>
</evidence>
<reference evidence="1" key="1">
    <citation type="journal article" date="2019" name="Environ. Microbiol.">
        <title>Fungal ecological strategies reflected in gene transcription - a case study of two litter decomposers.</title>
        <authorList>
            <person name="Barbi F."/>
            <person name="Kohler A."/>
            <person name="Barry K."/>
            <person name="Baskaran P."/>
            <person name="Daum C."/>
            <person name="Fauchery L."/>
            <person name="Ihrmark K."/>
            <person name="Kuo A."/>
            <person name="LaButti K."/>
            <person name="Lipzen A."/>
            <person name="Morin E."/>
            <person name="Grigoriev I.V."/>
            <person name="Henrissat B."/>
            <person name="Lindahl B."/>
            <person name="Martin F."/>
        </authorList>
    </citation>
    <scope>NUCLEOTIDE SEQUENCE</scope>
    <source>
        <strain evidence="1">JB14</strain>
    </source>
</reference>
<sequence>MISGNSSLNVPTFPKASQLLGQDTWQAFKDQVELNVEVRGLKGYLNGSIPKPTSATYIYTAQTSSLPDIEYLIWNKIFHSPSWEAGIFGRVFHMTDTDFNQKSVDMLKKME</sequence>
<gene>
    <name evidence="1" type="ORF">BT96DRAFT_942942</name>
</gene>
<name>A0A6A4HBW7_9AGAR</name>
<proteinExistence type="predicted"/>
<evidence type="ECO:0000313" key="1">
    <source>
        <dbReference type="EMBL" id="KAE9394737.1"/>
    </source>
</evidence>
<organism evidence="1 2">
    <name type="scientific">Gymnopus androsaceus JB14</name>
    <dbReference type="NCBI Taxonomy" id="1447944"/>
    <lineage>
        <taxon>Eukaryota</taxon>
        <taxon>Fungi</taxon>
        <taxon>Dikarya</taxon>
        <taxon>Basidiomycota</taxon>
        <taxon>Agaricomycotina</taxon>
        <taxon>Agaricomycetes</taxon>
        <taxon>Agaricomycetidae</taxon>
        <taxon>Agaricales</taxon>
        <taxon>Marasmiineae</taxon>
        <taxon>Omphalotaceae</taxon>
        <taxon>Gymnopus</taxon>
    </lineage>
</organism>